<evidence type="ECO:0000313" key="1">
    <source>
        <dbReference type="EMBL" id="GEO76040.1"/>
    </source>
</evidence>
<protein>
    <submittedName>
        <fullName evidence="1">Uncharacterized protein</fullName>
    </submittedName>
</protein>
<comment type="caution">
    <text evidence="1">The sequence shown here is derived from an EMBL/GenBank/DDBJ whole genome shotgun (WGS) entry which is preliminary data.</text>
</comment>
<reference evidence="1 2" key="1">
    <citation type="submission" date="2019-07" db="EMBL/GenBank/DDBJ databases">
        <title>Whole genome shotgun sequence of Lactobacillus crustorum NBRC 107159.</title>
        <authorList>
            <person name="Hosoyama A."/>
            <person name="Uohara A."/>
            <person name="Ohji S."/>
            <person name="Ichikawa N."/>
        </authorList>
    </citation>
    <scope>NUCLEOTIDE SEQUENCE [LARGE SCALE GENOMIC DNA]</scope>
    <source>
        <strain evidence="1 2">NBRC 107159</strain>
    </source>
</reference>
<dbReference type="AlphaFoldDB" id="A0AB34A8V9"/>
<accession>A0AB34A8V9</accession>
<dbReference type="EMBL" id="BJZM01000007">
    <property type="protein sequence ID" value="GEO76040.1"/>
    <property type="molecule type" value="Genomic_DNA"/>
</dbReference>
<dbReference type="Proteomes" id="UP000321618">
    <property type="component" value="Unassembled WGS sequence"/>
</dbReference>
<sequence length="66" mass="7615">MVLLAVQSVDLAVAPVVEPFKDLILSIKKVHCDLPFNMVITMDFLYISNFLISKHDDVLYKRHLQE</sequence>
<proteinExistence type="predicted"/>
<evidence type="ECO:0000313" key="2">
    <source>
        <dbReference type="Proteomes" id="UP000321618"/>
    </source>
</evidence>
<organism evidence="1 2">
    <name type="scientific">Companilactobacillus crustorum</name>
    <dbReference type="NCBI Taxonomy" id="392416"/>
    <lineage>
        <taxon>Bacteria</taxon>
        <taxon>Bacillati</taxon>
        <taxon>Bacillota</taxon>
        <taxon>Bacilli</taxon>
        <taxon>Lactobacillales</taxon>
        <taxon>Lactobacillaceae</taxon>
        <taxon>Companilactobacillus</taxon>
    </lineage>
</organism>
<gene>
    <name evidence="1" type="ORF">LCR01_04830</name>
</gene>
<name>A0AB34A8V9_9LACO</name>